<dbReference type="InterPro" id="IPR013823">
    <property type="entry name" value="Ribosomal_bL12_C"/>
</dbReference>
<dbReference type="Proteomes" id="UP000540909">
    <property type="component" value="Unassembled WGS sequence"/>
</dbReference>
<protein>
    <recommendedName>
        <fullName evidence="1">Large ribosomal subunit protein bL12 C-terminal domain-containing protein</fullName>
    </recommendedName>
</protein>
<gene>
    <name evidence="2" type="ORF">GGD57_001646</name>
</gene>
<name>A0A7W6R260_9HYPH</name>
<evidence type="ECO:0000313" key="2">
    <source>
        <dbReference type="EMBL" id="MBB4235088.1"/>
    </source>
</evidence>
<sequence>MGKFKVGDRVRFVEKYSTAEVGDEGVVESFWSEGVNVKVGETSYGCFDRRVELVPAWQPKVGDRVRFVRDSTAGGARFGAKGEKATVISNPRKSANGRYALDVTLDNNRLGFSPGAYIDELEPLPAVAAAQPADLTIEAGKFYKTRDGRKVGPAFVRGDIATFGELGNWQSAVWADSGRQSSRSNTTSELPNDIISEWIDEPVVSASNDNAAPAKPKFKAGDRVFAKFAAISGNGTVVRVDDLDDRMPYLVDIDGRGSFWCYDGDVDIARAPTPTAIVALIEDGQPKPAARPFVHTTESAAKAEADRLAGIAKGQQFGVYILTTTSQEAVPTYKHEWQRLAAKGEKIAAIKELRAVTGMQLKPAKDVVEHFVEYPYGAAA</sequence>
<evidence type="ECO:0000313" key="3">
    <source>
        <dbReference type="Proteomes" id="UP000540909"/>
    </source>
</evidence>
<reference evidence="2 3" key="1">
    <citation type="submission" date="2020-08" db="EMBL/GenBank/DDBJ databases">
        <title>Genomic Encyclopedia of Type Strains, Phase IV (KMG-V): Genome sequencing to study the core and pangenomes of soil and plant-associated prokaryotes.</title>
        <authorList>
            <person name="Whitman W."/>
        </authorList>
    </citation>
    <scope>NUCLEOTIDE SEQUENCE [LARGE SCALE GENOMIC DNA]</scope>
    <source>
        <strain evidence="2 3">SEMIA 4089</strain>
    </source>
</reference>
<dbReference type="Pfam" id="PF00542">
    <property type="entry name" value="Ribosomal_L12"/>
    <property type="match status" value="1"/>
</dbReference>
<feature type="domain" description="Large ribosomal subunit protein bL12 C-terminal" evidence="1">
    <location>
        <begin position="342"/>
        <end position="370"/>
    </location>
</feature>
<dbReference type="Gene3D" id="3.30.1390.10">
    <property type="match status" value="1"/>
</dbReference>
<dbReference type="AlphaFoldDB" id="A0A7W6R260"/>
<dbReference type="RefSeq" id="WP_184468536.1">
    <property type="nucleotide sequence ID" value="NZ_JACIFY010000004.1"/>
</dbReference>
<evidence type="ECO:0000259" key="1">
    <source>
        <dbReference type="Pfam" id="PF00542"/>
    </source>
</evidence>
<dbReference type="EMBL" id="JACIFY010000004">
    <property type="protein sequence ID" value="MBB4235088.1"/>
    <property type="molecule type" value="Genomic_DNA"/>
</dbReference>
<accession>A0A7W6R260</accession>
<organism evidence="2 3">
    <name type="scientific">Rhizobium esperanzae</name>
    <dbReference type="NCBI Taxonomy" id="1967781"/>
    <lineage>
        <taxon>Bacteria</taxon>
        <taxon>Pseudomonadati</taxon>
        <taxon>Pseudomonadota</taxon>
        <taxon>Alphaproteobacteria</taxon>
        <taxon>Hyphomicrobiales</taxon>
        <taxon>Rhizobiaceae</taxon>
        <taxon>Rhizobium/Agrobacterium group</taxon>
        <taxon>Rhizobium</taxon>
    </lineage>
</organism>
<comment type="caution">
    <text evidence="2">The sequence shown here is derived from an EMBL/GenBank/DDBJ whole genome shotgun (WGS) entry which is preliminary data.</text>
</comment>
<proteinExistence type="predicted"/>
<dbReference type="InterPro" id="IPR014719">
    <property type="entry name" value="Ribosomal_bL12_C/ClpS-like"/>
</dbReference>